<evidence type="ECO:0000259" key="8">
    <source>
        <dbReference type="Pfam" id="PF02687"/>
    </source>
</evidence>
<name>A0A3P5XFA7_9MICC</name>
<protein>
    <submittedName>
        <fullName evidence="9">Macrolide export ATP-binding/permease protein MacB</fullName>
        <ecNumber evidence="9">3.6.3.-</ecNumber>
    </submittedName>
</protein>
<dbReference type="PANTHER" id="PTHR30572">
    <property type="entry name" value="MEMBRANE COMPONENT OF TRANSPORTER-RELATED"/>
    <property type="match status" value="1"/>
</dbReference>
<organism evidence="9 10">
    <name type="scientific">Arthrobacter ulcerisalmonis</name>
    <dbReference type="NCBI Taxonomy" id="2483813"/>
    <lineage>
        <taxon>Bacteria</taxon>
        <taxon>Bacillati</taxon>
        <taxon>Actinomycetota</taxon>
        <taxon>Actinomycetes</taxon>
        <taxon>Micrococcales</taxon>
        <taxon>Micrococcaceae</taxon>
        <taxon>Arthrobacter</taxon>
    </lineage>
</organism>
<evidence type="ECO:0000313" key="10">
    <source>
        <dbReference type="Proteomes" id="UP000280861"/>
    </source>
</evidence>
<accession>A0A3P5XFA7</accession>
<evidence type="ECO:0000256" key="3">
    <source>
        <dbReference type="ARBA" id="ARBA00022692"/>
    </source>
</evidence>
<sequence length="842" mass="84951">MLQVAISQFRSHSRRFIAVGLAVLLAVAFLSTTLMVGASTQASLGASLGESYKRADLIATPGMNDAGQRADFSQAAVDALAKDPAVAEVYGQQSAYASFVVNGRDVFGKVRNLAPAALEPSTLASGTLPTEANQIAVDQTTADRYNLAAGQPLVLATGAAGTNLSLTITGILTASNDPFASSTAQMVALSSTVSTLAANSTSPADDGTGAGATAAETPAGYDSMQMVLKPRTDKAAAPAALTTVLVAAGASAPTVRTAQDEVTQQVASMTGGQDQLTMVLLVFAAVALVVAALVVSNTFAVLVAQRTRELALLRCLGAGRTQVRNSVLLEALVVGLVASILGVLAGTGLMAGLIGWARTQPDSTFATLAVPPSAIIGGLAVGVLLTVLAALVPARAATAVAPLAALRPADDASLRNSRGRIRLVLGLLALVAGVPLLIWGALKVQLVVAFGGGLISFIGVLMCSSLFIPALVQLLGKLAKPTGVPGKLASLNAVRNPGRTSITAAALLIGVTLVTLMMTGAATSRVAFDKALAQNYPVDMAVSDAGFTEAQRATVEGLDGVESAALLPDVGTASLGGFEQSVLALPADQAGTILRDTSLQLEPGKIYLPEGSPAGPVTVTGSGGTEVLAAVVLETRNMPPLVSTETAQGLGAPQEVRAMWLRLAGANGATLSSDDVRGIQQAVSEALDVPESAVSGAAIERLTFNQIIDVLLLVVTALLGVAVLIALIGVANTLSLSVLERTRENSLLRALGLTRGQLRGMLALEAVLVAAVAAILGTVLGVAYGWLGAMAALGGVTDVQPSVPWLQLLGVLAVAIIAGLLASVVPGRRAARLSPVAGLATT</sequence>
<dbReference type="OrthoDB" id="9780560at2"/>
<dbReference type="EC" id="3.6.3.-" evidence="9"/>
<dbReference type="EMBL" id="UXAU01000031">
    <property type="protein sequence ID" value="VDC29558.1"/>
    <property type="molecule type" value="Genomic_DNA"/>
</dbReference>
<comment type="subcellular location">
    <subcellularLocation>
        <location evidence="1">Cell membrane</location>
        <topology evidence="1">Multi-pass membrane protein</topology>
    </subcellularLocation>
</comment>
<keyword evidence="2" id="KW-1003">Cell membrane</keyword>
<evidence type="ECO:0000256" key="4">
    <source>
        <dbReference type="ARBA" id="ARBA00022989"/>
    </source>
</evidence>
<keyword evidence="10" id="KW-1185">Reference proteome</keyword>
<gene>
    <name evidence="9" type="primary">macB</name>
    <name evidence="9" type="ORF">PSET11_02242</name>
</gene>
<proteinExistence type="inferred from homology"/>
<keyword evidence="9" id="KW-0547">Nucleotide-binding</keyword>
<dbReference type="RefSeq" id="WP_124092259.1">
    <property type="nucleotide sequence ID" value="NZ_CBCRYA010000023.1"/>
</dbReference>
<feature type="transmembrane region" description="Helical" evidence="7">
    <location>
        <begin position="502"/>
        <end position="522"/>
    </location>
</feature>
<evidence type="ECO:0000256" key="7">
    <source>
        <dbReference type="SAM" id="Phobius"/>
    </source>
</evidence>
<feature type="transmembrane region" description="Helical" evidence="7">
    <location>
        <begin position="423"/>
        <end position="442"/>
    </location>
</feature>
<dbReference type="InterPro" id="IPR003838">
    <property type="entry name" value="ABC3_permease_C"/>
</dbReference>
<evidence type="ECO:0000256" key="6">
    <source>
        <dbReference type="ARBA" id="ARBA00038076"/>
    </source>
</evidence>
<keyword evidence="9" id="KW-0067">ATP-binding</keyword>
<dbReference type="GO" id="GO:0005524">
    <property type="term" value="F:ATP binding"/>
    <property type="evidence" value="ECO:0007669"/>
    <property type="project" value="UniProtKB-KW"/>
</dbReference>
<evidence type="ECO:0000256" key="5">
    <source>
        <dbReference type="ARBA" id="ARBA00023136"/>
    </source>
</evidence>
<dbReference type="Proteomes" id="UP000280861">
    <property type="component" value="Unassembled WGS sequence"/>
</dbReference>
<keyword evidence="9" id="KW-0378">Hydrolase</keyword>
<keyword evidence="3 7" id="KW-0812">Transmembrane</keyword>
<feature type="transmembrane region" description="Helical" evidence="7">
    <location>
        <begin position="805"/>
        <end position="825"/>
    </location>
</feature>
<feature type="domain" description="ABC3 transporter permease C-terminal" evidence="8">
    <location>
        <begin position="718"/>
        <end position="835"/>
    </location>
</feature>
<feature type="transmembrane region" description="Helical" evidence="7">
    <location>
        <begin position="327"/>
        <end position="354"/>
    </location>
</feature>
<feature type="transmembrane region" description="Helical" evidence="7">
    <location>
        <begin position="710"/>
        <end position="739"/>
    </location>
</feature>
<dbReference type="GO" id="GO:0016787">
    <property type="term" value="F:hydrolase activity"/>
    <property type="evidence" value="ECO:0007669"/>
    <property type="project" value="UniProtKB-KW"/>
</dbReference>
<feature type="transmembrane region" description="Helical" evidence="7">
    <location>
        <begin position="760"/>
        <end position="785"/>
    </location>
</feature>
<dbReference type="PANTHER" id="PTHR30572:SF4">
    <property type="entry name" value="ABC TRANSPORTER PERMEASE YTRF"/>
    <property type="match status" value="1"/>
</dbReference>
<feature type="transmembrane region" description="Helical" evidence="7">
    <location>
        <begin position="448"/>
        <end position="472"/>
    </location>
</feature>
<evidence type="ECO:0000313" key="9">
    <source>
        <dbReference type="EMBL" id="VDC29558.1"/>
    </source>
</evidence>
<dbReference type="GO" id="GO:0005886">
    <property type="term" value="C:plasma membrane"/>
    <property type="evidence" value="ECO:0007669"/>
    <property type="project" value="UniProtKB-SubCell"/>
</dbReference>
<feature type="transmembrane region" description="Helical" evidence="7">
    <location>
        <begin position="374"/>
        <end position="392"/>
    </location>
</feature>
<comment type="similarity">
    <text evidence="6">Belongs to the ABC-4 integral membrane protein family.</text>
</comment>
<evidence type="ECO:0000256" key="1">
    <source>
        <dbReference type="ARBA" id="ARBA00004651"/>
    </source>
</evidence>
<dbReference type="AlphaFoldDB" id="A0A3P5XFA7"/>
<keyword evidence="5 7" id="KW-0472">Membrane</keyword>
<dbReference type="Pfam" id="PF02687">
    <property type="entry name" value="FtsX"/>
    <property type="match status" value="2"/>
</dbReference>
<dbReference type="InterPro" id="IPR050250">
    <property type="entry name" value="Macrolide_Exporter_MacB"/>
</dbReference>
<reference evidence="9 10" key="1">
    <citation type="submission" date="2018-11" db="EMBL/GenBank/DDBJ databases">
        <authorList>
            <person name="Criscuolo A."/>
        </authorList>
    </citation>
    <scope>NUCLEOTIDE SEQUENCE [LARGE SCALE GENOMIC DNA]</scope>
    <source>
        <strain evidence="9">AT11b</strain>
    </source>
</reference>
<evidence type="ECO:0000256" key="2">
    <source>
        <dbReference type="ARBA" id="ARBA00022475"/>
    </source>
</evidence>
<feature type="domain" description="ABC3 transporter permease C-terminal" evidence="8">
    <location>
        <begin position="282"/>
        <end position="398"/>
    </location>
</feature>
<dbReference type="GO" id="GO:0022857">
    <property type="term" value="F:transmembrane transporter activity"/>
    <property type="evidence" value="ECO:0007669"/>
    <property type="project" value="TreeGrafter"/>
</dbReference>
<feature type="transmembrane region" description="Helical" evidence="7">
    <location>
        <begin position="278"/>
        <end position="304"/>
    </location>
</feature>
<keyword evidence="4 7" id="KW-1133">Transmembrane helix</keyword>